<dbReference type="EMBL" id="BOOR01000060">
    <property type="protein sequence ID" value="GII58124.1"/>
    <property type="molecule type" value="Genomic_DNA"/>
</dbReference>
<comment type="caution">
    <text evidence="2">The sequence shown here is derived from an EMBL/GenBank/DDBJ whole genome shotgun (WGS) entry which is preliminary data.</text>
</comment>
<dbReference type="InterPro" id="IPR032710">
    <property type="entry name" value="NTF2-like_dom_sf"/>
</dbReference>
<organism evidence="2 3">
    <name type="scientific">Planotetraspora thailandica</name>
    <dbReference type="NCBI Taxonomy" id="487172"/>
    <lineage>
        <taxon>Bacteria</taxon>
        <taxon>Bacillati</taxon>
        <taxon>Actinomycetota</taxon>
        <taxon>Actinomycetes</taxon>
        <taxon>Streptosporangiales</taxon>
        <taxon>Streptosporangiaceae</taxon>
        <taxon>Planotetraspora</taxon>
    </lineage>
</organism>
<dbReference type="Proteomes" id="UP000605992">
    <property type="component" value="Unassembled WGS sequence"/>
</dbReference>
<dbReference type="AlphaFoldDB" id="A0A8J4DCR2"/>
<accession>A0A8J4DCR2</accession>
<dbReference type="GO" id="GO:0030638">
    <property type="term" value="P:polyketide metabolic process"/>
    <property type="evidence" value="ECO:0007669"/>
    <property type="project" value="InterPro"/>
</dbReference>
<evidence type="ECO:0000259" key="1">
    <source>
        <dbReference type="Pfam" id="PF12680"/>
    </source>
</evidence>
<dbReference type="InterPro" id="IPR037401">
    <property type="entry name" value="SnoaL-like"/>
</dbReference>
<dbReference type="InterPro" id="IPR009959">
    <property type="entry name" value="Cyclase_SnoaL-like"/>
</dbReference>
<dbReference type="SUPFAM" id="SSF54427">
    <property type="entry name" value="NTF2-like"/>
    <property type="match status" value="1"/>
</dbReference>
<dbReference type="RefSeq" id="WP_203948231.1">
    <property type="nucleotide sequence ID" value="NZ_BOOR01000060.1"/>
</dbReference>
<sequence length="144" mass="16252">MSTARYVTDRLFDALNRHDLDTAEQCFGPDAVYINIAGMAEGHDQIRSFYESLLEAYPDLHYKCLTRMSTGDLTMTEWTFTGTHRGVVLGPHGEPIEPTHRRVVLHGCSAGQVEDGLIVNYRVYFNELEHYGQLGLFLRVSDAA</sequence>
<dbReference type="Gene3D" id="3.10.450.50">
    <property type="match status" value="1"/>
</dbReference>
<evidence type="ECO:0000313" key="3">
    <source>
        <dbReference type="Proteomes" id="UP000605992"/>
    </source>
</evidence>
<protein>
    <recommendedName>
        <fullName evidence="1">SnoaL-like domain-containing protein</fullName>
    </recommendedName>
</protein>
<dbReference type="PANTHER" id="PTHR38436">
    <property type="entry name" value="POLYKETIDE CYCLASE SNOAL-LIKE DOMAIN"/>
    <property type="match status" value="1"/>
</dbReference>
<keyword evidence="3" id="KW-1185">Reference proteome</keyword>
<feature type="domain" description="SnoaL-like" evidence="1">
    <location>
        <begin position="10"/>
        <end position="120"/>
    </location>
</feature>
<evidence type="ECO:0000313" key="2">
    <source>
        <dbReference type="EMBL" id="GII58124.1"/>
    </source>
</evidence>
<gene>
    <name evidence="2" type="ORF">Pth03_65130</name>
</gene>
<reference evidence="2" key="1">
    <citation type="submission" date="2021-01" db="EMBL/GenBank/DDBJ databases">
        <title>Whole genome shotgun sequence of Planotetraspora thailandica NBRC 104271.</title>
        <authorList>
            <person name="Komaki H."/>
            <person name="Tamura T."/>
        </authorList>
    </citation>
    <scope>NUCLEOTIDE SEQUENCE</scope>
    <source>
        <strain evidence="2">NBRC 104271</strain>
    </source>
</reference>
<name>A0A8J4DCR2_9ACTN</name>
<dbReference type="PANTHER" id="PTHR38436:SF1">
    <property type="entry name" value="ESTER CYCLASE"/>
    <property type="match status" value="1"/>
</dbReference>
<dbReference type="Pfam" id="PF12680">
    <property type="entry name" value="SnoaL_2"/>
    <property type="match status" value="1"/>
</dbReference>
<proteinExistence type="predicted"/>